<protein>
    <submittedName>
        <fullName evidence="2">Protein MgtS</fullName>
    </submittedName>
</protein>
<evidence type="ECO:0000256" key="1">
    <source>
        <dbReference type="SAM" id="Phobius"/>
    </source>
</evidence>
<reference evidence="2 3" key="1">
    <citation type="submission" date="2021-08" db="EMBL/GenBank/DDBJ databases">
        <title>Culture and genomic analysis of Symbiopectobacterium purcellii sp. nov. gen. nov., isolated from the leafhopper Empoasca decipiens.</title>
        <authorList>
            <person name="Nadal-Jimenez P."/>
            <person name="Siozios S."/>
            <person name="Halliday N."/>
            <person name="Camara M."/>
            <person name="Hurst G.D.D."/>
        </authorList>
    </citation>
    <scope>NUCLEOTIDE SEQUENCE [LARGE SCALE GENOMIC DNA]</scope>
    <source>
        <strain evidence="2 3">SyEd1</strain>
    </source>
</reference>
<accession>A0ABX9AGK3</accession>
<feature type="transmembrane region" description="Helical" evidence="1">
    <location>
        <begin position="7"/>
        <end position="26"/>
    </location>
</feature>
<organism evidence="2 3">
    <name type="scientific">Symbiopectobacterium purcellii</name>
    <dbReference type="NCBI Taxonomy" id="2871826"/>
    <lineage>
        <taxon>Bacteria</taxon>
        <taxon>Pseudomonadati</taxon>
        <taxon>Pseudomonadota</taxon>
        <taxon>Gammaproteobacteria</taxon>
        <taxon>Enterobacterales</taxon>
        <taxon>Enterobacteriaceae</taxon>
    </lineage>
</organism>
<sequence>MLANENVFISVLAVIVAVGFIIAFFIPKWDD</sequence>
<keyword evidence="1" id="KW-0812">Transmembrane</keyword>
<keyword evidence="3" id="KW-1185">Reference proteome</keyword>
<dbReference type="Pfam" id="PF22865">
    <property type="entry name" value="MgtS-like"/>
    <property type="match status" value="1"/>
</dbReference>
<dbReference type="EMBL" id="CP081864">
    <property type="protein sequence ID" value="QZN94273.1"/>
    <property type="molecule type" value="Genomic_DNA"/>
</dbReference>
<keyword evidence="1" id="KW-0472">Membrane</keyword>
<evidence type="ECO:0000313" key="3">
    <source>
        <dbReference type="Proteomes" id="UP000825886"/>
    </source>
</evidence>
<proteinExistence type="predicted"/>
<keyword evidence="1" id="KW-1133">Transmembrane helix</keyword>
<gene>
    <name evidence="2" type="primary">mgtS</name>
    <name evidence="2" type="ORF">K6K13_12930</name>
</gene>
<name>A0ABX9AGK3_9ENTR</name>
<dbReference type="RefSeq" id="WP_222157398.1">
    <property type="nucleotide sequence ID" value="NZ_CP081864.1"/>
</dbReference>
<dbReference type="InterPro" id="IPR047998">
    <property type="entry name" value="MgtS"/>
</dbReference>
<dbReference type="NCBIfam" id="NF033842">
    <property type="entry name" value="small_MgtS"/>
    <property type="match status" value="1"/>
</dbReference>
<dbReference type="Proteomes" id="UP000825886">
    <property type="component" value="Chromosome"/>
</dbReference>
<evidence type="ECO:0000313" key="2">
    <source>
        <dbReference type="EMBL" id="QZN94273.1"/>
    </source>
</evidence>